<organism evidence="1 2">
    <name type="scientific">Rhynchosporium secalis</name>
    <name type="common">Barley scald fungus</name>
    <dbReference type="NCBI Taxonomy" id="38038"/>
    <lineage>
        <taxon>Eukaryota</taxon>
        <taxon>Fungi</taxon>
        <taxon>Dikarya</taxon>
        <taxon>Ascomycota</taxon>
        <taxon>Pezizomycotina</taxon>
        <taxon>Leotiomycetes</taxon>
        <taxon>Helotiales</taxon>
        <taxon>Ploettnerulaceae</taxon>
        <taxon>Rhynchosporium</taxon>
    </lineage>
</organism>
<dbReference type="AlphaFoldDB" id="A0A1E1M6M5"/>
<sequence length="110" mass="12678">MIIQKRPFSIFLEYVSAERYSRKTILRSSSTLRSKVYSDGGIKTKIFALSVIHDMLYVKGLSVVDLFCVIYTQFQNPKLLDLISEPHFRLRLEGSLTSILHESSYMQPAD</sequence>
<dbReference type="EMBL" id="FJVC01000185">
    <property type="protein sequence ID" value="CZT44738.1"/>
    <property type="molecule type" value="Genomic_DNA"/>
</dbReference>
<proteinExistence type="predicted"/>
<dbReference type="Proteomes" id="UP000177625">
    <property type="component" value="Unassembled WGS sequence"/>
</dbReference>
<evidence type="ECO:0000313" key="2">
    <source>
        <dbReference type="Proteomes" id="UP000177625"/>
    </source>
</evidence>
<accession>A0A1E1M6M5</accession>
<protein>
    <submittedName>
        <fullName evidence="1">Uncharacterized protein</fullName>
    </submittedName>
</protein>
<gene>
    <name evidence="1" type="ORF">RSE6_04953</name>
</gene>
<evidence type="ECO:0000313" key="1">
    <source>
        <dbReference type="EMBL" id="CZT44738.1"/>
    </source>
</evidence>
<name>A0A1E1M6M5_RHYSE</name>
<reference evidence="2" key="1">
    <citation type="submission" date="2016-03" db="EMBL/GenBank/DDBJ databases">
        <authorList>
            <person name="Guldener U."/>
        </authorList>
    </citation>
    <scope>NUCLEOTIDE SEQUENCE [LARGE SCALE GENOMIC DNA]</scope>
</reference>
<keyword evidence="2" id="KW-1185">Reference proteome</keyword>